<organism evidence="2">
    <name type="scientific">Firmicutes phage HS18</name>
    <dbReference type="NCBI Taxonomy" id="3056396"/>
    <lineage>
        <taxon>Viruses</taxon>
    </lineage>
</organism>
<evidence type="ECO:0000256" key="1">
    <source>
        <dbReference type="SAM" id="MobiDB-lite"/>
    </source>
</evidence>
<sequence>MTNKKTSEAQVNASRRWEQRNPERAKYIRYRTGARNFLRNHATEEDLQEMEELIKERREKLKEE</sequence>
<name>A0AA50A7A8_9VIRU</name>
<accession>A0AA50A7A8</accession>
<dbReference type="EMBL" id="OQ890326">
    <property type="protein sequence ID" value="WLJ26395.1"/>
    <property type="molecule type" value="Genomic_DNA"/>
</dbReference>
<feature type="compositionally biased region" description="Polar residues" evidence="1">
    <location>
        <begin position="1"/>
        <end position="13"/>
    </location>
</feature>
<evidence type="ECO:0000313" key="2">
    <source>
        <dbReference type="EMBL" id="WLJ26395.1"/>
    </source>
</evidence>
<feature type="region of interest" description="Disordered" evidence="1">
    <location>
        <begin position="1"/>
        <end position="20"/>
    </location>
</feature>
<proteinExistence type="predicted"/>
<reference evidence="2" key="1">
    <citation type="submission" date="2023-04" db="EMBL/GenBank/DDBJ databases">
        <title>The human skin virome in hidradenitis suppurativa patients.</title>
        <authorList>
            <person name="Jansen D."/>
        </authorList>
    </citation>
    <scope>NUCLEOTIDE SEQUENCE</scope>
    <source>
        <strain evidence="2">VC4_HSPhageC</strain>
    </source>
</reference>
<protein>
    <submittedName>
        <fullName evidence="2">Uncharacterized protein</fullName>
    </submittedName>
</protein>